<dbReference type="Proteomes" id="UP000465240">
    <property type="component" value="Unassembled WGS sequence"/>
</dbReference>
<sequence length="52" mass="4926">MNGTGFGSASDVPKAVAPAELAAVVSGTFPRGAGGTDWGGLSGPGLMLAAYS</sequence>
<evidence type="ECO:0000313" key="2">
    <source>
        <dbReference type="Proteomes" id="UP000465240"/>
    </source>
</evidence>
<dbReference type="EMBL" id="BLKX01000001">
    <property type="protein sequence ID" value="GFG80326.1"/>
    <property type="molecule type" value="Genomic_DNA"/>
</dbReference>
<comment type="caution">
    <text evidence="1">The sequence shown here is derived from an EMBL/GenBank/DDBJ whole genome shotgun (WGS) entry which is preliminary data.</text>
</comment>
<reference evidence="1 2" key="1">
    <citation type="journal article" date="2019" name="Emerg. Microbes Infect.">
        <title>Comprehensive subspecies identification of 175 nontuberculous mycobacteria species based on 7547 genomic profiles.</title>
        <authorList>
            <person name="Matsumoto Y."/>
            <person name="Kinjo T."/>
            <person name="Motooka D."/>
            <person name="Nabeya D."/>
            <person name="Jung N."/>
            <person name="Uechi K."/>
            <person name="Horii T."/>
            <person name="Iida T."/>
            <person name="Fujita J."/>
            <person name="Nakamura S."/>
        </authorList>
    </citation>
    <scope>NUCLEOTIDE SEQUENCE [LARGE SCALE GENOMIC DNA]</scope>
    <source>
        <strain evidence="1 2">JCM 18565</strain>
    </source>
</reference>
<proteinExistence type="predicted"/>
<protein>
    <submittedName>
        <fullName evidence="1">Uncharacterized protein</fullName>
    </submittedName>
</protein>
<keyword evidence="2" id="KW-1185">Reference proteome</keyword>
<name>A0ABQ1C7P9_9MYCO</name>
<gene>
    <name evidence="1" type="ORF">MPRG_36020</name>
</gene>
<accession>A0ABQ1C7P9</accession>
<evidence type="ECO:0000313" key="1">
    <source>
        <dbReference type="EMBL" id="GFG80326.1"/>
    </source>
</evidence>
<organism evidence="1 2">
    <name type="scientific">Mycobacterium paragordonae</name>
    <dbReference type="NCBI Taxonomy" id="1389713"/>
    <lineage>
        <taxon>Bacteria</taxon>
        <taxon>Bacillati</taxon>
        <taxon>Actinomycetota</taxon>
        <taxon>Actinomycetes</taxon>
        <taxon>Mycobacteriales</taxon>
        <taxon>Mycobacteriaceae</taxon>
        <taxon>Mycobacterium</taxon>
    </lineage>
</organism>